<dbReference type="GO" id="GO:0005886">
    <property type="term" value="C:plasma membrane"/>
    <property type="evidence" value="ECO:0007669"/>
    <property type="project" value="UniProtKB-SubCell"/>
</dbReference>
<sequence>MVTSHESAAQSGPSPRSRLTLAGGIVGALVIVEGTSGVIQGYYTPLLTDIARNLGIHDADVNWFEAAQLLLSAIVVPVLARLGDMVGHRKVLIGSLIVTMLASWAIAFAPSFPLFLLAWAMQGFYVVWLPMNVSIIYSRARGRPDSTAITRRATGLIVVALEAGAIVGALLAGQLGTLLPLWATLCVPALMVTIALVVVWRAVPDPGARAGGSIDTPGTVVLTLALLAITGGLSLVRLTGVTAWVFGMILIGVLLLALFVRVELRSPDPLVDMRLVARPTMWPVILTSALFGISVLGAQVPLSTFVRTDPAEVGYGLGMDSASASYVVGAYVFSLLVGAGLFARVSLLFSPRRTLIGAAFVVAAGYLALVPLHDTLVQVLVCMVVAGLGSGALVAALPAAAAAGAPPHQTGVATGLTNTTKTIGGSFASSAFAIALATGAVAMTTGGESTAGSLSGYITVWLICGGAAIVAAVCLMTVPGAAFTHDEPEAPGHNVTGAPGADPAAPSSIPTDPPSQTTGEPA</sequence>
<comment type="caution">
    <text evidence="8">The sequence shown here is derived from an EMBL/GenBank/DDBJ whole genome shotgun (WGS) entry which is preliminary data.</text>
</comment>
<evidence type="ECO:0000256" key="4">
    <source>
        <dbReference type="ARBA" id="ARBA00023136"/>
    </source>
</evidence>
<gene>
    <name evidence="8" type="ORF">ATL40_2299</name>
</gene>
<dbReference type="InterPro" id="IPR020846">
    <property type="entry name" value="MFS_dom"/>
</dbReference>
<dbReference type="Proteomes" id="UP000224915">
    <property type="component" value="Unassembled WGS sequence"/>
</dbReference>
<evidence type="ECO:0000256" key="5">
    <source>
        <dbReference type="SAM" id="MobiDB-lite"/>
    </source>
</evidence>
<feature type="region of interest" description="Disordered" evidence="5">
    <location>
        <begin position="487"/>
        <end position="522"/>
    </location>
</feature>
<keyword evidence="4 6" id="KW-0472">Membrane</keyword>
<feature type="transmembrane region" description="Helical" evidence="6">
    <location>
        <begin position="378"/>
        <end position="402"/>
    </location>
</feature>
<dbReference type="GO" id="GO:0022857">
    <property type="term" value="F:transmembrane transporter activity"/>
    <property type="evidence" value="ECO:0007669"/>
    <property type="project" value="InterPro"/>
</dbReference>
<protein>
    <submittedName>
        <fullName evidence="8">Putative MFS family arabinose efflux permease</fullName>
    </submittedName>
</protein>
<evidence type="ECO:0000256" key="1">
    <source>
        <dbReference type="ARBA" id="ARBA00004651"/>
    </source>
</evidence>
<proteinExistence type="predicted"/>
<accession>A0A2A9D4B1</accession>
<evidence type="ECO:0000313" key="8">
    <source>
        <dbReference type="EMBL" id="PFG20689.1"/>
    </source>
</evidence>
<feature type="transmembrane region" description="Helical" evidence="6">
    <location>
        <begin position="423"/>
        <end position="442"/>
    </location>
</feature>
<feature type="transmembrane region" description="Helical" evidence="6">
    <location>
        <begin position="355"/>
        <end position="372"/>
    </location>
</feature>
<comment type="subcellular location">
    <subcellularLocation>
        <location evidence="1">Cell membrane</location>
        <topology evidence="1">Multi-pass membrane protein</topology>
    </subcellularLocation>
</comment>
<evidence type="ECO:0000313" key="9">
    <source>
        <dbReference type="Proteomes" id="UP000224915"/>
    </source>
</evidence>
<dbReference type="InterPro" id="IPR036259">
    <property type="entry name" value="MFS_trans_sf"/>
</dbReference>
<organism evidence="8 9">
    <name type="scientific">Serinibacter salmoneus</name>
    <dbReference type="NCBI Taxonomy" id="556530"/>
    <lineage>
        <taxon>Bacteria</taxon>
        <taxon>Bacillati</taxon>
        <taxon>Actinomycetota</taxon>
        <taxon>Actinomycetes</taxon>
        <taxon>Micrococcales</taxon>
        <taxon>Beutenbergiaceae</taxon>
        <taxon>Serinibacter</taxon>
    </lineage>
</organism>
<keyword evidence="3 6" id="KW-1133">Transmembrane helix</keyword>
<feature type="transmembrane region" description="Helical" evidence="6">
    <location>
        <begin position="322"/>
        <end position="343"/>
    </location>
</feature>
<feature type="transmembrane region" description="Helical" evidence="6">
    <location>
        <begin position="181"/>
        <end position="202"/>
    </location>
</feature>
<feature type="transmembrane region" description="Helical" evidence="6">
    <location>
        <begin position="281"/>
        <end position="302"/>
    </location>
</feature>
<feature type="compositionally biased region" description="Low complexity" evidence="5">
    <location>
        <begin position="497"/>
        <end position="510"/>
    </location>
</feature>
<dbReference type="Gene3D" id="1.20.1250.20">
    <property type="entry name" value="MFS general substrate transporter like domains"/>
    <property type="match status" value="1"/>
</dbReference>
<keyword evidence="9" id="KW-1185">Reference proteome</keyword>
<evidence type="ECO:0000259" key="7">
    <source>
        <dbReference type="PROSITE" id="PS50850"/>
    </source>
</evidence>
<feature type="transmembrane region" description="Helical" evidence="6">
    <location>
        <begin position="214"/>
        <end position="235"/>
    </location>
</feature>
<feature type="transmembrane region" description="Helical" evidence="6">
    <location>
        <begin position="116"/>
        <end position="135"/>
    </location>
</feature>
<reference evidence="8 9" key="1">
    <citation type="submission" date="2017-10" db="EMBL/GenBank/DDBJ databases">
        <title>Sequencing the genomes of 1000 actinobacteria strains.</title>
        <authorList>
            <person name="Klenk H.-P."/>
        </authorList>
    </citation>
    <scope>NUCLEOTIDE SEQUENCE [LARGE SCALE GENOMIC DNA]</scope>
    <source>
        <strain evidence="8 9">DSM 21801</strain>
    </source>
</reference>
<evidence type="ECO:0000256" key="3">
    <source>
        <dbReference type="ARBA" id="ARBA00022989"/>
    </source>
</evidence>
<dbReference type="EMBL" id="PDJD01000001">
    <property type="protein sequence ID" value="PFG20689.1"/>
    <property type="molecule type" value="Genomic_DNA"/>
</dbReference>
<feature type="domain" description="Major facilitator superfamily (MFS) profile" evidence="7">
    <location>
        <begin position="20"/>
        <end position="483"/>
    </location>
</feature>
<feature type="transmembrane region" description="Helical" evidence="6">
    <location>
        <begin position="241"/>
        <end position="260"/>
    </location>
</feature>
<evidence type="ECO:0000256" key="2">
    <source>
        <dbReference type="ARBA" id="ARBA00022692"/>
    </source>
</evidence>
<dbReference type="PANTHER" id="PTHR42718:SF39">
    <property type="entry name" value="ACTINORHODIN TRANSPORTER-RELATED"/>
    <property type="match status" value="1"/>
</dbReference>
<dbReference type="SUPFAM" id="SSF103473">
    <property type="entry name" value="MFS general substrate transporter"/>
    <property type="match status" value="1"/>
</dbReference>
<feature type="transmembrane region" description="Helical" evidence="6">
    <location>
        <begin position="63"/>
        <end position="80"/>
    </location>
</feature>
<feature type="transmembrane region" description="Helical" evidence="6">
    <location>
        <begin position="156"/>
        <end position="175"/>
    </location>
</feature>
<dbReference type="PROSITE" id="PS50850">
    <property type="entry name" value="MFS"/>
    <property type="match status" value="1"/>
</dbReference>
<feature type="transmembrane region" description="Helical" evidence="6">
    <location>
        <begin position="92"/>
        <end position="110"/>
    </location>
</feature>
<feature type="transmembrane region" description="Helical" evidence="6">
    <location>
        <begin position="454"/>
        <end position="478"/>
    </location>
</feature>
<dbReference type="Pfam" id="PF07690">
    <property type="entry name" value="MFS_1"/>
    <property type="match status" value="1"/>
</dbReference>
<evidence type="ECO:0000256" key="6">
    <source>
        <dbReference type="SAM" id="Phobius"/>
    </source>
</evidence>
<dbReference type="RefSeq" id="WP_211283111.1">
    <property type="nucleotide sequence ID" value="NZ_PDJD01000001.1"/>
</dbReference>
<feature type="transmembrane region" description="Helical" evidence="6">
    <location>
        <begin position="21"/>
        <end position="43"/>
    </location>
</feature>
<dbReference type="PANTHER" id="PTHR42718">
    <property type="entry name" value="MAJOR FACILITATOR SUPERFAMILY MULTIDRUG TRANSPORTER MFSC"/>
    <property type="match status" value="1"/>
</dbReference>
<dbReference type="AlphaFoldDB" id="A0A2A9D4B1"/>
<dbReference type="InterPro" id="IPR011701">
    <property type="entry name" value="MFS"/>
</dbReference>
<name>A0A2A9D4B1_9MICO</name>
<keyword evidence="2 6" id="KW-0812">Transmembrane</keyword>